<feature type="coiled-coil region" evidence="1">
    <location>
        <begin position="66"/>
        <end position="97"/>
    </location>
</feature>
<dbReference type="Proteomes" id="UP001555100">
    <property type="component" value="Unassembled WGS sequence"/>
</dbReference>
<dbReference type="RefSeq" id="WP_024963664.1">
    <property type="nucleotide sequence ID" value="NZ_CP033902.1"/>
</dbReference>
<comment type="caution">
    <text evidence="3">The sequence shown here is derived from an EMBL/GenBank/DDBJ whole genome shotgun (WGS) entry which is preliminary data.</text>
</comment>
<organism evidence="3 4">
    <name type="scientific">Trueperella pyogenes</name>
    <dbReference type="NCBI Taxonomy" id="1661"/>
    <lineage>
        <taxon>Bacteria</taxon>
        <taxon>Bacillati</taxon>
        <taxon>Actinomycetota</taxon>
        <taxon>Actinomycetes</taxon>
        <taxon>Actinomycetales</taxon>
        <taxon>Actinomycetaceae</taxon>
        <taxon>Trueperella</taxon>
    </lineage>
</organism>
<protein>
    <recommendedName>
        <fullName evidence="5">GAF domain-containing protein</fullName>
    </recommendedName>
</protein>
<feature type="transmembrane region" description="Helical" evidence="2">
    <location>
        <begin position="42"/>
        <end position="60"/>
    </location>
</feature>
<feature type="transmembrane region" description="Helical" evidence="2">
    <location>
        <begin position="20"/>
        <end position="36"/>
    </location>
</feature>
<evidence type="ECO:0008006" key="5">
    <source>
        <dbReference type="Google" id="ProtNLM"/>
    </source>
</evidence>
<gene>
    <name evidence="3" type="ORF">V3M73_11025</name>
</gene>
<keyword evidence="2" id="KW-0812">Transmembrane</keyword>
<reference evidence="3 4" key="1">
    <citation type="submission" date="2024-01" db="EMBL/GenBank/DDBJ databases">
        <title>Genomic analysis and antimicrobial resistance profiles of Trueperella pyogenes isolated from domestic and wild animals.</title>
        <authorList>
            <person name="Magossi G."/>
            <person name="Gzyl K.E."/>
            <person name="Holman D.B."/>
            <person name="Amat S."/>
        </authorList>
    </citation>
    <scope>NUCLEOTIDE SEQUENCE [LARGE SCALE GENOMIC DNA]</scope>
    <source>
        <strain evidence="3 4">1494</strain>
    </source>
</reference>
<evidence type="ECO:0000313" key="3">
    <source>
        <dbReference type="EMBL" id="MEW6955545.1"/>
    </source>
</evidence>
<accession>A0ABV3NEC0</accession>
<keyword evidence="1" id="KW-0175">Coiled coil</keyword>
<keyword evidence="4" id="KW-1185">Reference proteome</keyword>
<evidence type="ECO:0000256" key="1">
    <source>
        <dbReference type="SAM" id="Coils"/>
    </source>
</evidence>
<keyword evidence="2" id="KW-1133">Transmembrane helix</keyword>
<proteinExistence type="predicted"/>
<keyword evidence="2" id="KW-0472">Membrane</keyword>
<name>A0ABV3NEC0_9ACTO</name>
<sequence>MGKDSRFVAFAKHFEDQLGAYLSGIGALFLAVGPFFKPVSFLLTGIFMGLGVVAVIASAIRSNKRIKEADSRAAGALERLKEREKEIVQHLETSKQAKSAILSSIEQIVSSLSKQLNLYNGAIRTTVYAFERSENALVPLARVSQNPSFASINRPKYPATNGHLGKAWNEGILYETNRRETTLKSQALELGYSEQEYDSLVLKPRSLFARHLCAGRQNSPIGVILWESPDPHAIKWIDEFETVDSLSTFKDLESVLEASLHLYSDLSSHALGAVTAGASL</sequence>
<evidence type="ECO:0000313" key="4">
    <source>
        <dbReference type="Proteomes" id="UP001555100"/>
    </source>
</evidence>
<evidence type="ECO:0000256" key="2">
    <source>
        <dbReference type="SAM" id="Phobius"/>
    </source>
</evidence>
<dbReference type="EMBL" id="JBAGNM010000062">
    <property type="protein sequence ID" value="MEW6955545.1"/>
    <property type="molecule type" value="Genomic_DNA"/>
</dbReference>